<accession>A0A150GFN5</accession>
<evidence type="ECO:0000256" key="1">
    <source>
        <dbReference type="SAM" id="MobiDB-lite"/>
    </source>
</evidence>
<dbReference type="AlphaFoldDB" id="A0A150GFN5"/>
<gene>
    <name evidence="2" type="ORF">GPECTOR_26g555</name>
</gene>
<organism evidence="2 3">
    <name type="scientific">Gonium pectorale</name>
    <name type="common">Green alga</name>
    <dbReference type="NCBI Taxonomy" id="33097"/>
    <lineage>
        <taxon>Eukaryota</taxon>
        <taxon>Viridiplantae</taxon>
        <taxon>Chlorophyta</taxon>
        <taxon>core chlorophytes</taxon>
        <taxon>Chlorophyceae</taxon>
        <taxon>CS clade</taxon>
        <taxon>Chlamydomonadales</taxon>
        <taxon>Volvocaceae</taxon>
        <taxon>Gonium</taxon>
    </lineage>
</organism>
<evidence type="ECO:0000313" key="2">
    <source>
        <dbReference type="EMBL" id="KXZ48652.1"/>
    </source>
</evidence>
<reference evidence="3" key="1">
    <citation type="journal article" date="2016" name="Nat. Commun.">
        <title>The Gonium pectorale genome demonstrates co-option of cell cycle regulation during the evolution of multicellularity.</title>
        <authorList>
            <person name="Hanschen E.R."/>
            <person name="Marriage T.N."/>
            <person name="Ferris P.J."/>
            <person name="Hamaji T."/>
            <person name="Toyoda A."/>
            <person name="Fujiyama A."/>
            <person name="Neme R."/>
            <person name="Noguchi H."/>
            <person name="Minakuchi Y."/>
            <person name="Suzuki M."/>
            <person name="Kawai-Toyooka H."/>
            <person name="Smith D.R."/>
            <person name="Sparks H."/>
            <person name="Anderson J."/>
            <person name="Bakaric R."/>
            <person name="Luria V."/>
            <person name="Karger A."/>
            <person name="Kirschner M.W."/>
            <person name="Durand P.M."/>
            <person name="Michod R.E."/>
            <person name="Nozaki H."/>
            <person name="Olson B.J."/>
        </authorList>
    </citation>
    <scope>NUCLEOTIDE SEQUENCE [LARGE SCALE GENOMIC DNA]</scope>
    <source>
        <strain evidence="3">NIES-2863</strain>
    </source>
</reference>
<dbReference type="Proteomes" id="UP000075714">
    <property type="component" value="Unassembled WGS sequence"/>
</dbReference>
<sequence length="635" mass="61900">MQSSLFAASPCGTSLVLLSNSGGGGSCASAHPAAVAAAAGLAPGQVLPVPWLTAVTATAATAPVTSSGSGAACTARPSASAVLTAAAVRGAAATAAAAAFVRSDEDLVILGGVTEGAPRGGASEPGVLVWQFPETAPPGSSRAEHVKELSSFPRDWRPLLESIYMDVQTSAAANVTGPLGGASGAVGGGSAAASVKLPQPSLQQLRFTLLPLRLGDATVGALLLAAPAAVLPGLGVAAPPHSAELLAGVAAATAECCLGPHLADIQRVTAAARELSVAVDIQGLASAMSSAVVEALSLELFVDFAVRLAVVPQPSYGADARGTAAQYGFMLTEMTGGGAGAGAAGDGSAPHRGSHHGMTGRAVGRSTSLQQPLAERVLPLSGVSKATSLTSGGGAAAAVAQVWDVTSGGGGGGGHVNSGVHSFNLPVGAAARGPAPAADAGPRVWKARPFSLESTLLWSVLSSARRQKPHLPSPLVRGAEASSYIPSATYDEPLGPASGPGGLYRVRSAAVPHVQAYVNDTDQPSADVMLLFRPGSAAAGGAVTGGGARAGGSASMGLGMILSGAGGGAPGPASLVLVAGNATLCVGESTGSSLSGGDVCVCVALYLTAQERLPSSLLHAARSRAQALMESVGKD</sequence>
<protein>
    <submittedName>
        <fullName evidence="2">Uncharacterized protein</fullName>
    </submittedName>
</protein>
<dbReference type="EMBL" id="LSYV01000027">
    <property type="protein sequence ID" value="KXZ48652.1"/>
    <property type="molecule type" value="Genomic_DNA"/>
</dbReference>
<feature type="region of interest" description="Disordered" evidence="1">
    <location>
        <begin position="340"/>
        <end position="362"/>
    </location>
</feature>
<keyword evidence="3" id="KW-1185">Reference proteome</keyword>
<dbReference type="STRING" id="33097.A0A150GFN5"/>
<name>A0A150GFN5_GONPE</name>
<evidence type="ECO:0000313" key="3">
    <source>
        <dbReference type="Proteomes" id="UP000075714"/>
    </source>
</evidence>
<proteinExistence type="predicted"/>
<comment type="caution">
    <text evidence="2">The sequence shown here is derived from an EMBL/GenBank/DDBJ whole genome shotgun (WGS) entry which is preliminary data.</text>
</comment>